<proteinExistence type="predicted"/>
<dbReference type="InterPro" id="IPR005149">
    <property type="entry name" value="Tscrpt_reg_PadR_N"/>
</dbReference>
<dbReference type="EMBL" id="BAAATR010000048">
    <property type="protein sequence ID" value="GAA2273967.1"/>
    <property type="molecule type" value="Genomic_DNA"/>
</dbReference>
<dbReference type="Proteomes" id="UP001500305">
    <property type="component" value="Unassembled WGS sequence"/>
</dbReference>
<name>A0ABN3EWS8_9ACTN</name>
<evidence type="ECO:0000259" key="1">
    <source>
        <dbReference type="Pfam" id="PF03551"/>
    </source>
</evidence>
<accession>A0ABN3EWS8</accession>
<organism evidence="2 3">
    <name type="scientific">Kitasatospora cystarginea</name>
    <dbReference type="NCBI Taxonomy" id="58350"/>
    <lineage>
        <taxon>Bacteria</taxon>
        <taxon>Bacillati</taxon>
        <taxon>Actinomycetota</taxon>
        <taxon>Actinomycetes</taxon>
        <taxon>Kitasatosporales</taxon>
        <taxon>Streptomycetaceae</taxon>
        <taxon>Kitasatospora</taxon>
    </lineage>
</organism>
<evidence type="ECO:0000313" key="2">
    <source>
        <dbReference type="EMBL" id="GAA2273967.1"/>
    </source>
</evidence>
<dbReference type="Pfam" id="PF03551">
    <property type="entry name" value="PadR"/>
    <property type="match status" value="1"/>
</dbReference>
<dbReference type="InterPro" id="IPR036390">
    <property type="entry name" value="WH_DNA-bd_sf"/>
</dbReference>
<keyword evidence="3" id="KW-1185">Reference proteome</keyword>
<dbReference type="Gene3D" id="1.10.10.10">
    <property type="entry name" value="Winged helix-like DNA-binding domain superfamily/Winged helix DNA-binding domain"/>
    <property type="match status" value="1"/>
</dbReference>
<evidence type="ECO:0000313" key="3">
    <source>
        <dbReference type="Proteomes" id="UP001500305"/>
    </source>
</evidence>
<sequence>MCAAQYGVCVDGSELLDAHRQELRRGSVVLASLLALRTPGYGYGLLDELELAGVPVAVNTPYPLLRRPEGQGLLTSEWDTSQPRPRKAYHTSRDGILLAQALLREWQAIDTAFTRLAPTSATIPEGQNQ</sequence>
<feature type="domain" description="Transcription regulator PadR N-terminal" evidence="1">
    <location>
        <begin position="36"/>
        <end position="95"/>
    </location>
</feature>
<gene>
    <name evidence="2" type="ORF">GCM10010430_69920</name>
</gene>
<protein>
    <submittedName>
        <fullName evidence="2">PadR family transcriptional regulator</fullName>
    </submittedName>
</protein>
<dbReference type="SUPFAM" id="SSF46785">
    <property type="entry name" value="Winged helix' DNA-binding domain"/>
    <property type="match status" value="1"/>
</dbReference>
<reference evidence="2 3" key="1">
    <citation type="journal article" date="2019" name="Int. J. Syst. Evol. Microbiol.">
        <title>The Global Catalogue of Microorganisms (GCM) 10K type strain sequencing project: providing services to taxonomists for standard genome sequencing and annotation.</title>
        <authorList>
            <consortium name="The Broad Institute Genomics Platform"/>
            <consortium name="The Broad Institute Genome Sequencing Center for Infectious Disease"/>
            <person name="Wu L."/>
            <person name="Ma J."/>
        </authorList>
    </citation>
    <scope>NUCLEOTIDE SEQUENCE [LARGE SCALE GENOMIC DNA]</scope>
    <source>
        <strain evidence="2 3">JCM 7356</strain>
    </source>
</reference>
<dbReference type="InterPro" id="IPR036388">
    <property type="entry name" value="WH-like_DNA-bd_sf"/>
</dbReference>
<comment type="caution">
    <text evidence="2">The sequence shown here is derived from an EMBL/GenBank/DDBJ whole genome shotgun (WGS) entry which is preliminary data.</text>
</comment>